<dbReference type="InterPro" id="IPR001647">
    <property type="entry name" value="HTH_TetR"/>
</dbReference>
<name>A0ABX5VPU6_9MICO</name>
<dbReference type="RefSeq" id="WP_139948494.1">
    <property type="nucleotide sequence ID" value="NZ_CP040899.1"/>
</dbReference>
<evidence type="ECO:0000256" key="4">
    <source>
        <dbReference type="PROSITE-ProRule" id="PRU00335"/>
    </source>
</evidence>
<dbReference type="Gene3D" id="1.10.357.10">
    <property type="entry name" value="Tetracycline Repressor, domain 2"/>
    <property type="match status" value="1"/>
</dbReference>
<dbReference type="InterPro" id="IPR050109">
    <property type="entry name" value="HTH-type_TetR-like_transc_reg"/>
</dbReference>
<keyword evidence="1" id="KW-0805">Transcription regulation</keyword>
<protein>
    <submittedName>
        <fullName evidence="6">TetR/AcrR family transcriptional regulator</fullName>
    </submittedName>
</protein>
<dbReference type="PANTHER" id="PTHR30055:SF234">
    <property type="entry name" value="HTH-TYPE TRANSCRIPTIONAL REGULATOR BETI"/>
    <property type="match status" value="1"/>
</dbReference>
<dbReference type="PROSITE" id="PS50977">
    <property type="entry name" value="HTH_TETR_2"/>
    <property type="match status" value="1"/>
</dbReference>
<proteinExistence type="predicted"/>
<keyword evidence="3" id="KW-0804">Transcription</keyword>
<feature type="domain" description="HTH tetR-type" evidence="5">
    <location>
        <begin position="9"/>
        <end position="69"/>
    </location>
</feature>
<keyword evidence="2 4" id="KW-0238">DNA-binding</keyword>
<evidence type="ECO:0000256" key="1">
    <source>
        <dbReference type="ARBA" id="ARBA00023015"/>
    </source>
</evidence>
<evidence type="ECO:0000313" key="6">
    <source>
        <dbReference type="EMBL" id="QDB79418.1"/>
    </source>
</evidence>
<accession>A0ABX5VPU6</accession>
<dbReference type="InterPro" id="IPR049484">
    <property type="entry name" value="Rv0078-like_C"/>
</dbReference>
<evidence type="ECO:0000256" key="2">
    <source>
        <dbReference type="ARBA" id="ARBA00023125"/>
    </source>
</evidence>
<dbReference type="PRINTS" id="PR00455">
    <property type="entry name" value="HTHTETR"/>
</dbReference>
<dbReference type="Pfam" id="PF00440">
    <property type="entry name" value="TetR_N"/>
    <property type="match status" value="1"/>
</dbReference>
<dbReference type="InterPro" id="IPR009057">
    <property type="entry name" value="Homeodomain-like_sf"/>
</dbReference>
<gene>
    <name evidence="6" type="ORF">FE251_08580</name>
</gene>
<reference evidence="6 7" key="1">
    <citation type="submission" date="2019-05" db="EMBL/GenBank/DDBJ databases">
        <title>Georgenia *** sp. nov., and Georgenia *** sp. nov., isolated from the intestinal contents of plateau pika (Ochotona curzoniae) in the Qinghai-Tibet plateau of China.</title>
        <authorList>
            <person name="Tian Z."/>
        </authorList>
    </citation>
    <scope>NUCLEOTIDE SEQUENCE [LARGE SCALE GENOMIC DNA]</scope>
    <source>
        <strain evidence="6 7">Z294</strain>
    </source>
</reference>
<dbReference type="PANTHER" id="PTHR30055">
    <property type="entry name" value="HTH-TYPE TRANSCRIPTIONAL REGULATOR RUTR"/>
    <property type="match status" value="1"/>
</dbReference>
<dbReference type="SUPFAM" id="SSF46689">
    <property type="entry name" value="Homeodomain-like"/>
    <property type="match status" value="1"/>
</dbReference>
<feature type="DNA-binding region" description="H-T-H motif" evidence="4">
    <location>
        <begin position="32"/>
        <end position="51"/>
    </location>
</feature>
<keyword evidence="7" id="KW-1185">Reference proteome</keyword>
<dbReference type="EMBL" id="CP040899">
    <property type="protein sequence ID" value="QDB79418.1"/>
    <property type="molecule type" value="Genomic_DNA"/>
</dbReference>
<evidence type="ECO:0000313" key="7">
    <source>
        <dbReference type="Proteomes" id="UP000313948"/>
    </source>
</evidence>
<organism evidence="6 7">
    <name type="scientific">Georgenia wutianyii</name>
    <dbReference type="NCBI Taxonomy" id="2585135"/>
    <lineage>
        <taxon>Bacteria</taxon>
        <taxon>Bacillati</taxon>
        <taxon>Actinomycetota</taxon>
        <taxon>Actinomycetes</taxon>
        <taxon>Micrococcales</taxon>
        <taxon>Bogoriellaceae</taxon>
        <taxon>Georgenia</taxon>
    </lineage>
</organism>
<evidence type="ECO:0000259" key="5">
    <source>
        <dbReference type="PROSITE" id="PS50977"/>
    </source>
</evidence>
<sequence length="200" mass="21415">MTSRADQREATAAAFVSEARALFAREGYAAVPPARIVEAVGRTKGALYHHFGSKLGLFRAVVEQVQREVGARVAAAAEQHTDPWDQLVAGCEAFVAAGADPDVRRIMLVDAPAVLGWAEWRAMDEASSGRLLAEVLTELVEEGTLEPQPVEPLVRLLSGAMNEAALWLAEQGGEGDLEAVTAALRRLLDPLRVRPGGPTR</sequence>
<dbReference type="Proteomes" id="UP000313948">
    <property type="component" value="Chromosome"/>
</dbReference>
<evidence type="ECO:0000256" key="3">
    <source>
        <dbReference type="ARBA" id="ARBA00023163"/>
    </source>
</evidence>
<dbReference type="Pfam" id="PF21351">
    <property type="entry name" value="TetR_C_41"/>
    <property type="match status" value="1"/>
</dbReference>